<name>A0A0P1E0U9_9RHOB</name>
<accession>A0A0P1E0U9</accession>
<feature type="domain" description="C-type lysozyme inhibitor" evidence="6">
    <location>
        <begin position="31"/>
        <end position="100"/>
    </location>
</feature>
<evidence type="ECO:0000256" key="2">
    <source>
        <dbReference type="ARBA" id="ARBA00023136"/>
    </source>
</evidence>
<keyword evidence="2" id="KW-0472">Membrane</keyword>
<keyword evidence="3" id="KW-0564">Palmitate</keyword>
<evidence type="ECO:0000313" key="8">
    <source>
        <dbReference type="Proteomes" id="UP000050786"/>
    </source>
</evidence>
<feature type="chain" id="PRO_5006061088" evidence="5">
    <location>
        <begin position="23"/>
        <end position="116"/>
    </location>
</feature>
<dbReference type="AlphaFoldDB" id="A0A0P1E0U9"/>
<evidence type="ECO:0000313" key="7">
    <source>
        <dbReference type="EMBL" id="CUH41395.1"/>
    </source>
</evidence>
<keyword evidence="1 5" id="KW-0732">Signal</keyword>
<dbReference type="EMBL" id="CYPS01000008">
    <property type="protein sequence ID" value="CUH41395.1"/>
    <property type="molecule type" value="Genomic_DNA"/>
</dbReference>
<dbReference type="SUPFAM" id="SSF141488">
    <property type="entry name" value="YdhA-like"/>
    <property type="match status" value="1"/>
</dbReference>
<dbReference type="InterPro" id="IPR018660">
    <property type="entry name" value="MliC"/>
</dbReference>
<evidence type="ECO:0000259" key="6">
    <source>
        <dbReference type="Pfam" id="PF09864"/>
    </source>
</evidence>
<evidence type="ECO:0000256" key="4">
    <source>
        <dbReference type="ARBA" id="ARBA00023288"/>
    </source>
</evidence>
<evidence type="ECO:0000256" key="1">
    <source>
        <dbReference type="ARBA" id="ARBA00022729"/>
    </source>
</evidence>
<evidence type="ECO:0000256" key="5">
    <source>
        <dbReference type="SAM" id="SignalP"/>
    </source>
</evidence>
<gene>
    <name evidence="7" type="primary">mliC</name>
    <name evidence="7" type="ORF">RUM4293_00266</name>
</gene>
<feature type="signal peptide" evidence="5">
    <location>
        <begin position="1"/>
        <end position="22"/>
    </location>
</feature>
<dbReference type="InterPro" id="IPR036328">
    <property type="entry name" value="MliC_sf"/>
</dbReference>
<sequence length="116" mass="12068">MNALKTVALAGLFGLPGGLAWADMDILPVTFTCQNGIELQVAYFNASDGSGAAAMMVDNQLVALQQVPSGSGIRYESEGETGSYILRSKGWDATVSFLAASGATSEQVVLENCSSR</sequence>
<reference evidence="8" key="1">
    <citation type="submission" date="2015-09" db="EMBL/GenBank/DDBJ databases">
        <authorList>
            <person name="Rodrigo-Torres L."/>
            <person name="Arahal D.R."/>
        </authorList>
    </citation>
    <scope>NUCLEOTIDE SEQUENCE [LARGE SCALE GENOMIC DNA]</scope>
    <source>
        <strain evidence="8">CECT 4293</strain>
    </source>
</reference>
<keyword evidence="8" id="KW-1185">Reference proteome</keyword>
<dbReference type="RefSeq" id="WP_058271524.1">
    <property type="nucleotide sequence ID" value="NZ_CYPS01000008.1"/>
</dbReference>
<protein>
    <submittedName>
        <fullName evidence="7">Membrane-bound lysozyme inhibitor of C-type lysozyme</fullName>
    </submittedName>
</protein>
<organism evidence="7 8">
    <name type="scientific">Ruegeria atlantica</name>
    <dbReference type="NCBI Taxonomy" id="81569"/>
    <lineage>
        <taxon>Bacteria</taxon>
        <taxon>Pseudomonadati</taxon>
        <taxon>Pseudomonadota</taxon>
        <taxon>Alphaproteobacteria</taxon>
        <taxon>Rhodobacterales</taxon>
        <taxon>Roseobacteraceae</taxon>
        <taxon>Ruegeria</taxon>
    </lineage>
</organism>
<dbReference type="Pfam" id="PF09864">
    <property type="entry name" value="MliC"/>
    <property type="match status" value="1"/>
</dbReference>
<evidence type="ECO:0000256" key="3">
    <source>
        <dbReference type="ARBA" id="ARBA00023139"/>
    </source>
</evidence>
<keyword evidence="4" id="KW-0449">Lipoprotein</keyword>
<proteinExistence type="predicted"/>
<dbReference type="Proteomes" id="UP000050786">
    <property type="component" value="Unassembled WGS sequence"/>
</dbReference>
<dbReference type="Gene3D" id="2.40.128.200">
    <property type="match status" value="1"/>
</dbReference>